<reference evidence="2 3" key="1">
    <citation type="journal article" date="2020" name="Nat. Commun.">
        <title>Genome of Tripterygium wilfordii and identification of cytochrome P450 involved in triptolide biosynthesis.</title>
        <authorList>
            <person name="Tu L."/>
            <person name="Su P."/>
            <person name="Zhang Z."/>
            <person name="Gao L."/>
            <person name="Wang J."/>
            <person name="Hu T."/>
            <person name="Zhou J."/>
            <person name="Zhang Y."/>
            <person name="Zhao Y."/>
            <person name="Liu Y."/>
            <person name="Song Y."/>
            <person name="Tong Y."/>
            <person name="Lu Y."/>
            <person name="Yang J."/>
            <person name="Xu C."/>
            <person name="Jia M."/>
            <person name="Peters R.J."/>
            <person name="Huang L."/>
            <person name="Gao W."/>
        </authorList>
    </citation>
    <scope>NUCLEOTIDE SEQUENCE [LARGE SCALE GENOMIC DNA]</scope>
    <source>
        <strain evidence="3">cv. XIE 37</strain>
        <tissue evidence="2">Leaf</tissue>
    </source>
</reference>
<keyword evidence="3" id="KW-1185">Reference proteome</keyword>
<gene>
    <name evidence="2" type="ORF">HS088_TW17G00739</name>
</gene>
<organism evidence="2 3">
    <name type="scientific">Tripterygium wilfordii</name>
    <name type="common">Thunder God vine</name>
    <dbReference type="NCBI Taxonomy" id="458696"/>
    <lineage>
        <taxon>Eukaryota</taxon>
        <taxon>Viridiplantae</taxon>
        <taxon>Streptophyta</taxon>
        <taxon>Embryophyta</taxon>
        <taxon>Tracheophyta</taxon>
        <taxon>Spermatophyta</taxon>
        <taxon>Magnoliopsida</taxon>
        <taxon>eudicotyledons</taxon>
        <taxon>Gunneridae</taxon>
        <taxon>Pentapetalae</taxon>
        <taxon>rosids</taxon>
        <taxon>fabids</taxon>
        <taxon>Celastrales</taxon>
        <taxon>Celastraceae</taxon>
        <taxon>Tripterygium</taxon>
    </lineage>
</organism>
<dbReference type="PANTHER" id="PTHR47665">
    <property type="entry name" value="HISTONE DEACETYLASE-LIKE PROTEIN"/>
    <property type="match status" value="1"/>
</dbReference>
<feature type="region of interest" description="Disordered" evidence="1">
    <location>
        <begin position="1"/>
        <end position="34"/>
    </location>
</feature>
<name>A0A7J7CGN9_TRIWF</name>
<evidence type="ECO:0000313" key="2">
    <source>
        <dbReference type="EMBL" id="KAF5733199.1"/>
    </source>
</evidence>
<dbReference type="Proteomes" id="UP000593562">
    <property type="component" value="Unassembled WGS sequence"/>
</dbReference>
<protein>
    <submittedName>
        <fullName evidence="2">Uncharacterized protein</fullName>
    </submittedName>
</protein>
<proteinExistence type="predicted"/>
<comment type="caution">
    <text evidence="2">The sequence shown here is derived from an EMBL/GenBank/DDBJ whole genome shotgun (WGS) entry which is preliminary data.</text>
</comment>
<dbReference type="AlphaFoldDB" id="A0A7J7CGN9"/>
<accession>A0A7J7CGN9</accession>
<dbReference type="InParanoid" id="A0A7J7CGN9"/>
<dbReference type="EMBL" id="JAAARO010000017">
    <property type="protein sequence ID" value="KAF5733199.1"/>
    <property type="molecule type" value="Genomic_DNA"/>
</dbReference>
<sequence length="69" mass="7554">MAKQAASSLPPRREHGFEDELEDDLMEEEGAESGWVEARTSCDHLDSLSSDLSHIPTPDTLCNSTVVLP</sequence>
<evidence type="ECO:0000313" key="3">
    <source>
        <dbReference type="Proteomes" id="UP000593562"/>
    </source>
</evidence>
<evidence type="ECO:0000256" key="1">
    <source>
        <dbReference type="SAM" id="MobiDB-lite"/>
    </source>
</evidence>
<feature type="compositionally biased region" description="Acidic residues" evidence="1">
    <location>
        <begin position="19"/>
        <end position="31"/>
    </location>
</feature>
<dbReference type="PANTHER" id="PTHR47665:SF1">
    <property type="entry name" value="HISTONE DEACETYLASE-LIKE PROTEIN"/>
    <property type="match status" value="1"/>
</dbReference>